<keyword evidence="2" id="KW-1185">Reference proteome</keyword>
<gene>
    <name evidence="1" type="ORF">AVEN_38266_1</name>
</gene>
<dbReference type="Proteomes" id="UP000499080">
    <property type="component" value="Unassembled WGS sequence"/>
</dbReference>
<comment type="caution">
    <text evidence="1">The sequence shown here is derived from an EMBL/GenBank/DDBJ whole genome shotgun (WGS) entry which is preliminary data.</text>
</comment>
<reference evidence="1 2" key="1">
    <citation type="journal article" date="2019" name="Sci. Rep.">
        <title>Orb-weaving spider Araneus ventricosus genome elucidates the spidroin gene catalogue.</title>
        <authorList>
            <person name="Kono N."/>
            <person name="Nakamura H."/>
            <person name="Ohtoshi R."/>
            <person name="Moran D.A.P."/>
            <person name="Shinohara A."/>
            <person name="Yoshida Y."/>
            <person name="Fujiwara M."/>
            <person name="Mori M."/>
            <person name="Tomita M."/>
            <person name="Arakawa K."/>
        </authorList>
    </citation>
    <scope>NUCLEOTIDE SEQUENCE [LARGE SCALE GENOMIC DNA]</scope>
</reference>
<accession>A0A4Y2E4J9</accession>
<sequence>MRFKLSGRQPGTAQWILEIPSESFHKLKRLVTQSTGLCTRSGNFSTSRDVTSVKASGTWQKTSLPIGLPAEAVLVTIPPESADHIRWSASIVLCTTNST</sequence>
<organism evidence="1 2">
    <name type="scientific">Araneus ventricosus</name>
    <name type="common">Orbweaver spider</name>
    <name type="synonym">Epeira ventricosa</name>
    <dbReference type="NCBI Taxonomy" id="182803"/>
    <lineage>
        <taxon>Eukaryota</taxon>
        <taxon>Metazoa</taxon>
        <taxon>Ecdysozoa</taxon>
        <taxon>Arthropoda</taxon>
        <taxon>Chelicerata</taxon>
        <taxon>Arachnida</taxon>
        <taxon>Araneae</taxon>
        <taxon>Araneomorphae</taxon>
        <taxon>Entelegynae</taxon>
        <taxon>Araneoidea</taxon>
        <taxon>Araneidae</taxon>
        <taxon>Araneus</taxon>
    </lineage>
</organism>
<evidence type="ECO:0000313" key="1">
    <source>
        <dbReference type="EMBL" id="GBM24062.1"/>
    </source>
</evidence>
<evidence type="ECO:0000313" key="2">
    <source>
        <dbReference type="Proteomes" id="UP000499080"/>
    </source>
</evidence>
<dbReference type="AlphaFoldDB" id="A0A4Y2E4J9"/>
<proteinExistence type="predicted"/>
<protein>
    <submittedName>
        <fullName evidence="1">Uncharacterized protein</fullName>
    </submittedName>
</protein>
<dbReference type="EMBL" id="BGPR01000510">
    <property type="protein sequence ID" value="GBM24062.1"/>
    <property type="molecule type" value="Genomic_DNA"/>
</dbReference>
<name>A0A4Y2E4J9_ARAVE</name>